<gene>
    <name evidence="1" type="ORF">HanXRQr2_Chr17g0827631</name>
</gene>
<dbReference type="Gramene" id="mRNA:HanXRQr2_Chr17g0827631">
    <property type="protein sequence ID" value="mRNA:HanXRQr2_Chr17g0827631"/>
    <property type="gene ID" value="HanXRQr2_Chr17g0827631"/>
</dbReference>
<comment type="caution">
    <text evidence="1">The sequence shown here is derived from an EMBL/GenBank/DDBJ whole genome shotgun (WGS) entry which is preliminary data.</text>
</comment>
<protein>
    <submittedName>
        <fullName evidence="1">Uncharacterized protein</fullName>
    </submittedName>
</protein>
<keyword evidence="2" id="KW-1185">Reference proteome</keyword>
<dbReference type="EMBL" id="MNCJ02000332">
    <property type="protein sequence ID" value="KAF5757514.1"/>
    <property type="molecule type" value="Genomic_DNA"/>
</dbReference>
<evidence type="ECO:0000313" key="2">
    <source>
        <dbReference type="Proteomes" id="UP000215914"/>
    </source>
</evidence>
<reference evidence="1" key="2">
    <citation type="submission" date="2020-06" db="EMBL/GenBank/DDBJ databases">
        <title>Helianthus annuus Genome sequencing and assembly Release 2.</title>
        <authorList>
            <person name="Gouzy J."/>
            <person name="Langlade N."/>
            <person name="Munos S."/>
        </authorList>
    </citation>
    <scope>NUCLEOTIDE SEQUENCE</scope>
    <source>
        <tissue evidence="1">Leaves</tissue>
    </source>
</reference>
<name>A0A9K3DLF4_HELAN</name>
<evidence type="ECO:0000313" key="1">
    <source>
        <dbReference type="EMBL" id="KAF5757514.1"/>
    </source>
</evidence>
<organism evidence="1 2">
    <name type="scientific">Helianthus annuus</name>
    <name type="common">Common sunflower</name>
    <dbReference type="NCBI Taxonomy" id="4232"/>
    <lineage>
        <taxon>Eukaryota</taxon>
        <taxon>Viridiplantae</taxon>
        <taxon>Streptophyta</taxon>
        <taxon>Embryophyta</taxon>
        <taxon>Tracheophyta</taxon>
        <taxon>Spermatophyta</taxon>
        <taxon>Magnoliopsida</taxon>
        <taxon>eudicotyledons</taxon>
        <taxon>Gunneridae</taxon>
        <taxon>Pentapetalae</taxon>
        <taxon>asterids</taxon>
        <taxon>campanulids</taxon>
        <taxon>Asterales</taxon>
        <taxon>Asteraceae</taxon>
        <taxon>Asteroideae</taxon>
        <taxon>Heliantheae alliance</taxon>
        <taxon>Heliantheae</taxon>
        <taxon>Helianthus</taxon>
    </lineage>
</organism>
<sequence length="50" mass="5542">MAPIVHSRLGFLAIYVPFLHLHCFASRRMFSDAEGVFICTFIVLSALSGV</sequence>
<proteinExistence type="predicted"/>
<dbReference type="AlphaFoldDB" id="A0A9K3DLF4"/>
<dbReference type="Proteomes" id="UP000215914">
    <property type="component" value="Unassembled WGS sequence"/>
</dbReference>
<reference evidence="1" key="1">
    <citation type="journal article" date="2017" name="Nature">
        <title>The sunflower genome provides insights into oil metabolism, flowering and Asterid evolution.</title>
        <authorList>
            <person name="Badouin H."/>
            <person name="Gouzy J."/>
            <person name="Grassa C.J."/>
            <person name="Murat F."/>
            <person name="Staton S.E."/>
            <person name="Cottret L."/>
            <person name="Lelandais-Briere C."/>
            <person name="Owens G.L."/>
            <person name="Carrere S."/>
            <person name="Mayjonade B."/>
            <person name="Legrand L."/>
            <person name="Gill N."/>
            <person name="Kane N.C."/>
            <person name="Bowers J.E."/>
            <person name="Hubner S."/>
            <person name="Bellec A."/>
            <person name="Berard A."/>
            <person name="Berges H."/>
            <person name="Blanchet N."/>
            <person name="Boniface M.C."/>
            <person name="Brunel D."/>
            <person name="Catrice O."/>
            <person name="Chaidir N."/>
            <person name="Claudel C."/>
            <person name="Donnadieu C."/>
            <person name="Faraut T."/>
            <person name="Fievet G."/>
            <person name="Helmstetter N."/>
            <person name="King M."/>
            <person name="Knapp S.J."/>
            <person name="Lai Z."/>
            <person name="Le Paslier M.C."/>
            <person name="Lippi Y."/>
            <person name="Lorenzon L."/>
            <person name="Mandel J.R."/>
            <person name="Marage G."/>
            <person name="Marchand G."/>
            <person name="Marquand E."/>
            <person name="Bret-Mestries E."/>
            <person name="Morien E."/>
            <person name="Nambeesan S."/>
            <person name="Nguyen T."/>
            <person name="Pegot-Espagnet P."/>
            <person name="Pouilly N."/>
            <person name="Raftis F."/>
            <person name="Sallet E."/>
            <person name="Schiex T."/>
            <person name="Thomas J."/>
            <person name="Vandecasteele C."/>
            <person name="Vares D."/>
            <person name="Vear F."/>
            <person name="Vautrin S."/>
            <person name="Crespi M."/>
            <person name="Mangin B."/>
            <person name="Burke J.M."/>
            <person name="Salse J."/>
            <person name="Munos S."/>
            <person name="Vincourt P."/>
            <person name="Rieseberg L.H."/>
            <person name="Langlade N.B."/>
        </authorList>
    </citation>
    <scope>NUCLEOTIDE SEQUENCE</scope>
    <source>
        <tissue evidence="1">Leaves</tissue>
    </source>
</reference>
<accession>A0A9K3DLF4</accession>